<evidence type="ECO:0000256" key="2">
    <source>
        <dbReference type="ARBA" id="ARBA00009780"/>
    </source>
</evidence>
<evidence type="ECO:0000313" key="11">
    <source>
        <dbReference type="EMBL" id="CAF0830396.1"/>
    </source>
</evidence>
<dbReference type="GO" id="GO:0006914">
    <property type="term" value="P:autophagy"/>
    <property type="evidence" value="ECO:0007669"/>
    <property type="project" value="InterPro"/>
</dbReference>
<evidence type="ECO:0000313" key="13">
    <source>
        <dbReference type="Proteomes" id="UP000663828"/>
    </source>
</evidence>
<dbReference type="InterPro" id="IPR044219">
    <property type="entry name" value="ACER_plant"/>
</dbReference>
<feature type="transmembrane region" description="Helical" evidence="9">
    <location>
        <begin position="254"/>
        <end position="274"/>
    </location>
</feature>
<sequence length="319" mass="37261">MSIFIVSYLLLSLANGIDSRSLLKSHENPSDVKHFESQLDDKIGFWSPSTSSIDWCERNYVVTYYIAEFWNCISSLLMCLFSLILIVRGMYYRIERRFTLLSFSFGLVGFGSAYFHGTLTHFGQMADELPMVYSMIIWWFILFRMNKHHLASEHISPIDVLIVFGIAYGFLCSYIHSLKTFVIVFQAHFTLMVIGGIVKLIFLYRQTQHHTKNVKYLILWYVGLLIPAVICWLVDQQFCEYFNSKNAFNPQLHAWWHVLCAIDAYVGVVCGEALRRLSIQCNKYEGNKKLFKPQDHLRIRFYLGLPFVDYSTHQENKAD</sequence>
<feature type="binding site" evidence="8">
    <location>
        <position position="257"/>
    </location>
    <ligand>
        <name>Zn(2+)</name>
        <dbReference type="ChEBI" id="CHEBI:29105"/>
        <note>catalytic</note>
    </ligand>
</feature>
<feature type="binding site" evidence="7">
    <location>
        <position position="55"/>
    </location>
    <ligand>
        <name>Ca(2+)</name>
        <dbReference type="ChEBI" id="CHEBI:29108"/>
    </ligand>
</feature>
<protein>
    <recommendedName>
        <fullName evidence="9">Alkaline ceramidase</fullName>
        <ecNumber evidence="9">3.5.1.-</ecNumber>
    </recommendedName>
</protein>
<feature type="transmembrane region" description="Helical" evidence="9">
    <location>
        <begin position="98"/>
        <end position="117"/>
    </location>
</feature>
<keyword evidence="4 9" id="KW-0378">Hydrolase</keyword>
<accession>A0A813V1Q2</accession>
<dbReference type="GO" id="GO:0016020">
    <property type="term" value="C:membrane"/>
    <property type="evidence" value="ECO:0007669"/>
    <property type="project" value="UniProtKB-SubCell"/>
</dbReference>
<keyword evidence="13" id="KW-1185">Reference proteome</keyword>
<dbReference type="OrthoDB" id="187171at2759"/>
<evidence type="ECO:0000256" key="9">
    <source>
        <dbReference type="RuleBase" id="RU364079"/>
    </source>
</evidence>
<dbReference type="EMBL" id="CAJNOJ010000112">
    <property type="protein sequence ID" value="CAF1137530.1"/>
    <property type="molecule type" value="Genomic_DNA"/>
</dbReference>
<feature type="binding site" evidence="7">
    <location>
        <position position="59"/>
    </location>
    <ligand>
        <name>Ca(2+)</name>
        <dbReference type="ChEBI" id="CHEBI:29108"/>
    </ligand>
</feature>
<dbReference type="InterPro" id="IPR008901">
    <property type="entry name" value="ACER"/>
</dbReference>
<comment type="cofactor">
    <cofactor evidence="8">
        <name>Zn(2+)</name>
        <dbReference type="ChEBI" id="CHEBI:29105"/>
    </cofactor>
</comment>
<feature type="binding site" evidence="8">
    <location>
        <position position="116"/>
    </location>
    <ligand>
        <name>Zn(2+)</name>
        <dbReference type="ChEBI" id="CHEBI:29105"/>
        <note>catalytic</note>
    </ligand>
</feature>
<dbReference type="AlphaFoldDB" id="A0A813V1Q2"/>
<feature type="transmembrane region" description="Helical" evidence="9">
    <location>
        <begin position="64"/>
        <end position="86"/>
    </location>
</feature>
<evidence type="ECO:0000256" key="10">
    <source>
        <dbReference type="SAM" id="SignalP"/>
    </source>
</evidence>
<keyword evidence="5 9" id="KW-1133">Transmembrane helix</keyword>
<evidence type="ECO:0000256" key="5">
    <source>
        <dbReference type="ARBA" id="ARBA00022989"/>
    </source>
</evidence>
<feature type="binding site" evidence="7">
    <location>
        <position position="57"/>
    </location>
    <ligand>
        <name>Ca(2+)</name>
        <dbReference type="ChEBI" id="CHEBI:29108"/>
    </ligand>
</feature>
<keyword evidence="10" id="KW-0732">Signal</keyword>
<feature type="transmembrane region" description="Helical" evidence="9">
    <location>
        <begin position="216"/>
        <end position="234"/>
    </location>
</feature>
<feature type="binding site" evidence="7">
    <location>
        <position position="68"/>
    </location>
    <ligand>
        <name>Ca(2+)</name>
        <dbReference type="ChEBI" id="CHEBI:29108"/>
    </ligand>
</feature>
<keyword evidence="3 9" id="KW-0812">Transmembrane</keyword>
<dbReference type="Pfam" id="PF05875">
    <property type="entry name" value="Ceramidase"/>
    <property type="match status" value="1"/>
</dbReference>
<dbReference type="GO" id="GO:0016811">
    <property type="term" value="F:hydrolase activity, acting on carbon-nitrogen (but not peptide) bonds, in linear amides"/>
    <property type="evidence" value="ECO:0007669"/>
    <property type="project" value="InterPro"/>
</dbReference>
<evidence type="ECO:0000256" key="1">
    <source>
        <dbReference type="ARBA" id="ARBA00004141"/>
    </source>
</evidence>
<dbReference type="GO" id="GO:0098542">
    <property type="term" value="P:defense response to other organism"/>
    <property type="evidence" value="ECO:0007669"/>
    <property type="project" value="InterPro"/>
</dbReference>
<evidence type="ECO:0000256" key="8">
    <source>
        <dbReference type="PIRSR" id="PIRSR608901-2"/>
    </source>
</evidence>
<feature type="binding site" evidence="7">
    <location>
        <position position="54"/>
    </location>
    <ligand>
        <name>Ca(2+)</name>
        <dbReference type="ChEBI" id="CHEBI:29108"/>
    </ligand>
</feature>
<feature type="transmembrane region" description="Helical" evidence="9">
    <location>
        <begin position="129"/>
        <end position="146"/>
    </location>
</feature>
<feature type="chain" id="PRO_5035598295" description="Alkaline ceramidase" evidence="10">
    <location>
        <begin position="20"/>
        <end position="319"/>
    </location>
</feature>
<dbReference type="Proteomes" id="UP000663828">
    <property type="component" value="Unassembled WGS sequence"/>
</dbReference>
<comment type="subcellular location">
    <subcellularLocation>
        <location evidence="1">Membrane</location>
        <topology evidence="1">Multi-pass membrane protein</topology>
    </subcellularLocation>
</comment>
<gene>
    <name evidence="12" type="ORF">EDS130_LOCUS21903</name>
    <name evidence="11" type="ORF">XAT740_LOCUS4431</name>
</gene>
<keyword evidence="7" id="KW-0106">Calcium</keyword>
<dbReference type="PANTHER" id="PTHR46852:SF1">
    <property type="entry name" value="ALKALINE PHYTOCERAMIDASE FAMILY PROTEIN, EXPRESSED"/>
    <property type="match status" value="1"/>
</dbReference>
<feature type="signal peptide" evidence="10">
    <location>
        <begin position="1"/>
        <end position="19"/>
    </location>
</feature>
<reference evidence="11" key="1">
    <citation type="submission" date="2021-02" db="EMBL/GenBank/DDBJ databases">
        <authorList>
            <person name="Nowell W R."/>
        </authorList>
    </citation>
    <scope>NUCLEOTIDE SEQUENCE</scope>
</reference>
<evidence type="ECO:0000256" key="3">
    <source>
        <dbReference type="ARBA" id="ARBA00022692"/>
    </source>
</evidence>
<keyword evidence="7" id="KW-0479">Metal-binding</keyword>
<dbReference type="PANTHER" id="PTHR46852">
    <property type="entry name" value="ALKALINE CERAMIDASE"/>
    <property type="match status" value="1"/>
</dbReference>
<evidence type="ECO:0000256" key="6">
    <source>
        <dbReference type="ARBA" id="ARBA00023136"/>
    </source>
</evidence>
<keyword evidence="6 9" id="KW-0472">Membrane</keyword>
<dbReference type="Proteomes" id="UP000663852">
    <property type="component" value="Unassembled WGS sequence"/>
</dbReference>
<evidence type="ECO:0000313" key="12">
    <source>
        <dbReference type="EMBL" id="CAF1137530.1"/>
    </source>
</evidence>
<dbReference type="EC" id="3.5.1.-" evidence="9"/>
<dbReference type="GO" id="GO:0006672">
    <property type="term" value="P:ceramide metabolic process"/>
    <property type="evidence" value="ECO:0007669"/>
    <property type="project" value="InterPro"/>
</dbReference>
<name>A0A813V1Q2_ADIRI</name>
<comment type="similarity">
    <text evidence="2 9">Belongs to the alkaline ceramidase family.</text>
</comment>
<proteinExistence type="inferred from homology"/>
<dbReference type="GO" id="GO:0009651">
    <property type="term" value="P:response to salt stress"/>
    <property type="evidence" value="ECO:0007669"/>
    <property type="project" value="InterPro"/>
</dbReference>
<keyword evidence="9" id="KW-0443">Lipid metabolism</keyword>
<feature type="transmembrane region" description="Helical" evidence="9">
    <location>
        <begin position="183"/>
        <end position="204"/>
    </location>
</feature>
<evidence type="ECO:0000256" key="4">
    <source>
        <dbReference type="ARBA" id="ARBA00022801"/>
    </source>
</evidence>
<comment type="function">
    <text evidence="9">Hydrolyzes the sphingolipid ceramide into sphingosine and free fatty acid.</text>
</comment>
<feature type="binding site" evidence="8">
    <location>
        <position position="253"/>
    </location>
    <ligand>
        <name>Zn(2+)</name>
        <dbReference type="ChEBI" id="CHEBI:29105"/>
        <note>catalytic</note>
    </ligand>
</feature>
<organism evidence="11 13">
    <name type="scientific">Adineta ricciae</name>
    <name type="common">Rotifer</name>
    <dbReference type="NCBI Taxonomy" id="249248"/>
    <lineage>
        <taxon>Eukaryota</taxon>
        <taxon>Metazoa</taxon>
        <taxon>Spiralia</taxon>
        <taxon>Gnathifera</taxon>
        <taxon>Rotifera</taxon>
        <taxon>Eurotatoria</taxon>
        <taxon>Bdelloidea</taxon>
        <taxon>Adinetida</taxon>
        <taxon>Adinetidae</taxon>
        <taxon>Adineta</taxon>
    </lineage>
</organism>
<evidence type="ECO:0000256" key="7">
    <source>
        <dbReference type="PIRSR" id="PIRSR608901-1"/>
    </source>
</evidence>
<dbReference type="EMBL" id="CAJNOR010000181">
    <property type="protein sequence ID" value="CAF0830396.1"/>
    <property type="molecule type" value="Genomic_DNA"/>
</dbReference>
<dbReference type="GO" id="GO:0046872">
    <property type="term" value="F:metal ion binding"/>
    <property type="evidence" value="ECO:0007669"/>
    <property type="project" value="UniProtKB-KW"/>
</dbReference>
<feature type="transmembrane region" description="Helical" evidence="9">
    <location>
        <begin position="158"/>
        <end position="177"/>
    </location>
</feature>
<keyword evidence="8" id="KW-0862">Zinc</keyword>
<comment type="caution">
    <text evidence="11">The sequence shown here is derived from an EMBL/GenBank/DDBJ whole genome shotgun (WGS) entry which is preliminary data.</text>
</comment>